<gene>
    <name evidence="2" type="ORF">S40285_05340</name>
</gene>
<dbReference type="GO" id="GO:0003735">
    <property type="term" value="F:structural constituent of ribosome"/>
    <property type="evidence" value="ECO:0007669"/>
    <property type="project" value="TreeGrafter"/>
</dbReference>
<dbReference type="GO" id="GO:0070124">
    <property type="term" value="P:mitochondrial translational initiation"/>
    <property type="evidence" value="ECO:0007669"/>
    <property type="project" value="TreeGrafter"/>
</dbReference>
<keyword evidence="3" id="KW-1185">Reference proteome</keyword>
<protein>
    <submittedName>
        <fullName evidence="2">Uncharacterized protein</fullName>
    </submittedName>
</protein>
<dbReference type="Proteomes" id="UP000028524">
    <property type="component" value="Unassembled WGS sequence"/>
</dbReference>
<dbReference type="OMA" id="ELHMPMS"/>
<dbReference type="HOGENOM" id="CLU_024465_0_0_1"/>
<dbReference type="Pfam" id="PF11709">
    <property type="entry name" value="Mit_ribos_Mrp51"/>
    <property type="match status" value="1"/>
</dbReference>
<feature type="region of interest" description="Disordered" evidence="1">
    <location>
        <begin position="428"/>
        <end position="490"/>
    </location>
</feature>
<evidence type="ECO:0000313" key="3">
    <source>
        <dbReference type="Proteomes" id="UP000028524"/>
    </source>
</evidence>
<evidence type="ECO:0000256" key="1">
    <source>
        <dbReference type="SAM" id="MobiDB-lite"/>
    </source>
</evidence>
<sequence>MGSRAVSPGAALLRKSRMFSLPNALPEPPAMNLHVSEHKSPTMTRASPQHQSITTPQSSREKGDWGLKRPLPLKSTMATSTPLIRVKAIDSVESITDFASAADHTLSLEKFQELRVAMSVPKGDARSSKFTGDLWQKSVFEEHLDFTSAPTGSNHERRWKFSGPWLARLTEGDFHRYLQKSVRPRRAKFRAILKERLAADISSRQSQAARDEGRAPPPPVKPKDITDAHFNDYLRAMRNDRVTLYALVSKFLDLAPLGRPIGFVQTVWPGHDDAVPESPYGKSGPPPTHPSAGISYLRTNATMENHPVYGPQGRKAPALARVVFPRMGPSPAKLGVGGFIANAPAGDNEFNLRYGRFRPPGSKQVLDGINHLDTTTPGGAKAYVEPLTASVDPSGKVILQLRETHGEASLVAKEAQGISKIYNARPMDRRIPPADTEAAPKAASADEMLGFRPKEDMLIDALTGDPDEGGGAEKKAESSPASSDPTESKE</sequence>
<dbReference type="AlphaFoldDB" id="A0A084QNU8"/>
<dbReference type="PANTHER" id="PTHR28058">
    <property type="entry name" value="37S RIBOSOMAL PROTEIN MRP51, MITOCHONDRIAL"/>
    <property type="match status" value="1"/>
</dbReference>
<evidence type="ECO:0000313" key="2">
    <source>
        <dbReference type="EMBL" id="KFA65633.1"/>
    </source>
</evidence>
<dbReference type="STRING" id="1283841.A0A084QNU8"/>
<feature type="region of interest" description="Disordered" evidence="1">
    <location>
        <begin position="202"/>
        <end position="226"/>
    </location>
</feature>
<proteinExistence type="predicted"/>
<dbReference type="OrthoDB" id="3913595at2759"/>
<dbReference type="GO" id="GO:0005763">
    <property type="term" value="C:mitochondrial small ribosomal subunit"/>
    <property type="evidence" value="ECO:0007669"/>
    <property type="project" value="TreeGrafter"/>
</dbReference>
<dbReference type="InParanoid" id="A0A084QNU8"/>
<feature type="compositionally biased region" description="Polar residues" evidence="1">
    <location>
        <begin position="41"/>
        <end position="58"/>
    </location>
</feature>
<organism evidence="2 3">
    <name type="scientific">Stachybotrys chlorohalonatus (strain IBT 40285)</name>
    <dbReference type="NCBI Taxonomy" id="1283841"/>
    <lineage>
        <taxon>Eukaryota</taxon>
        <taxon>Fungi</taxon>
        <taxon>Dikarya</taxon>
        <taxon>Ascomycota</taxon>
        <taxon>Pezizomycotina</taxon>
        <taxon>Sordariomycetes</taxon>
        <taxon>Hypocreomycetidae</taxon>
        <taxon>Hypocreales</taxon>
        <taxon>Stachybotryaceae</taxon>
        <taxon>Stachybotrys</taxon>
    </lineage>
</organism>
<dbReference type="InterPro" id="IPR016712">
    <property type="entry name" value="Rbsml_bS1m-like"/>
</dbReference>
<name>A0A084QNU8_STAC4</name>
<dbReference type="EMBL" id="KL660580">
    <property type="protein sequence ID" value="KFA65633.1"/>
    <property type="molecule type" value="Genomic_DNA"/>
</dbReference>
<reference evidence="2 3" key="1">
    <citation type="journal article" date="2014" name="BMC Genomics">
        <title>Comparative genome sequencing reveals chemotype-specific gene clusters in the toxigenic black mold Stachybotrys.</title>
        <authorList>
            <person name="Semeiks J."/>
            <person name="Borek D."/>
            <person name="Otwinowski Z."/>
            <person name="Grishin N.V."/>
        </authorList>
    </citation>
    <scope>NUCLEOTIDE SEQUENCE [LARGE SCALE GENOMIC DNA]</scope>
    <source>
        <strain evidence="2 3">IBT 40285</strain>
    </source>
</reference>
<dbReference type="PANTHER" id="PTHR28058:SF1">
    <property type="entry name" value="SMALL RIBOSOMAL SUBUNIT PROTEIN BS1M"/>
    <property type="match status" value="1"/>
</dbReference>
<accession>A0A084QNU8</accession>
<feature type="region of interest" description="Disordered" evidence="1">
    <location>
        <begin position="23"/>
        <end position="72"/>
    </location>
</feature>